<proteinExistence type="predicted"/>
<dbReference type="InterPro" id="IPR000866">
    <property type="entry name" value="AhpC/TSA"/>
</dbReference>
<keyword evidence="5" id="KW-0676">Redox-active center</keyword>
<keyword evidence="8" id="KW-1185">Reference proteome</keyword>
<evidence type="ECO:0000256" key="2">
    <source>
        <dbReference type="ARBA" id="ARBA00022748"/>
    </source>
</evidence>
<dbReference type="InterPro" id="IPR013766">
    <property type="entry name" value="Thioredoxin_domain"/>
</dbReference>
<accession>A0ABW1GCM8</accession>
<dbReference type="PROSITE" id="PS51352">
    <property type="entry name" value="THIOREDOXIN_2"/>
    <property type="match status" value="1"/>
</dbReference>
<keyword evidence="2" id="KW-0201">Cytochrome c-type biogenesis</keyword>
<organism evidence="7 8">
    <name type="scientific">Streptomyces pulveraceus</name>
    <dbReference type="NCBI Taxonomy" id="68258"/>
    <lineage>
        <taxon>Bacteria</taxon>
        <taxon>Bacillati</taxon>
        <taxon>Actinomycetota</taxon>
        <taxon>Actinomycetes</taxon>
        <taxon>Kitasatosporales</taxon>
        <taxon>Streptomycetaceae</taxon>
        <taxon>Streptomyces</taxon>
    </lineage>
</organism>
<dbReference type="Proteomes" id="UP001596200">
    <property type="component" value="Unassembled WGS sequence"/>
</dbReference>
<dbReference type="CDD" id="cd02966">
    <property type="entry name" value="TlpA_like_family"/>
    <property type="match status" value="1"/>
</dbReference>
<dbReference type="InterPro" id="IPR050553">
    <property type="entry name" value="Thioredoxin_ResA/DsbE_sf"/>
</dbReference>
<dbReference type="InterPro" id="IPR036249">
    <property type="entry name" value="Thioredoxin-like_sf"/>
</dbReference>
<protein>
    <submittedName>
        <fullName evidence="7">TlpA family protein disulfide reductase</fullName>
    </submittedName>
</protein>
<dbReference type="RefSeq" id="WP_344517213.1">
    <property type="nucleotide sequence ID" value="NZ_BAAATU010000062.1"/>
</dbReference>
<gene>
    <name evidence="7" type="ORF">ACFP1B_03355</name>
</gene>
<comment type="caution">
    <text evidence="7">The sequence shown here is derived from an EMBL/GenBank/DDBJ whole genome shotgun (WGS) entry which is preliminary data.</text>
</comment>
<name>A0ABW1GCM8_9ACTN</name>
<evidence type="ECO:0000256" key="5">
    <source>
        <dbReference type="ARBA" id="ARBA00023284"/>
    </source>
</evidence>
<dbReference type="Pfam" id="PF00578">
    <property type="entry name" value="AhpC-TSA"/>
    <property type="match status" value="1"/>
</dbReference>
<dbReference type="EMBL" id="JBHSPU010000002">
    <property type="protein sequence ID" value="MFC5912479.1"/>
    <property type="molecule type" value="Genomic_DNA"/>
</dbReference>
<keyword evidence="3" id="KW-0735">Signal-anchor</keyword>
<keyword evidence="4" id="KW-1015">Disulfide bond</keyword>
<sequence>MKRPLVPFLAALACAAVLIGALVISGNDPGTPRGYHRSKDGTLLIDVAHRPAAPDFTGFDVDGRPLRLSDYAGKTVVVNAWASWCEPCRKETPVMVSFHQRMKEQDVVVLGLNRDGSPGAARGFAQKFKMPYPSILDPRGKQLLTLPKGLLTTQGLPVTLIVDERGRIASTASGALGAGRLDELVGAARAGYPAAR</sequence>
<evidence type="ECO:0000259" key="6">
    <source>
        <dbReference type="PROSITE" id="PS51352"/>
    </source>
</evidence>
<dbReference type="PANTHER" id="PTHR42852">
    <property type="entry name" value="THIOL:DISULFIDE INTERCHANGE PROTEIN DSBE"/>
    <property type="match status" value="1"/>
</dbReference>
<keyword evidence="3" id="KW-0812">Transmembrane</keyword>
<dbReference type="Gene3D" id="3.40.30.10">
    <property type="entry name" value="Glutaredoxin"/>
    <property type="match status" value="1"/>
</dbReference>
<dbReference type="SUPFAM" id="SSF52833">
    <property type="entry name" value="Thioredoxin-like"/>
    <property type="match status" value="1"/>
</dbReference>
<evidence type="ECO:0000256" key="4">
    <source>
        <dbReference type="ARBA" id="ARBA00023157"/>
    </source>
</evidence>
<evidence type="ECO:0000256" key="1">
    <source>
        <dbReference type="ARBA" id="ARBA00004196"/>
    </source>
</evidence>
<reference evidence="8" key="1">
    <citation type="journal article" date="2019" name="Int. J. Syst. Evol. Microbiol.">
        <title>The Global Catalogue of Microorganisms (GCM) 10K type strain sequencing project: providing services to taxonomists for standard genome sequencing and annotation.</title>
        <authorList>
            <consortium name="The Broad Institute Genomics Platform"/>
            <consortium name="The Broad Institute Genome Sequencing Center for Infectious Disease"/>
            <person name="Wu L."/>
            <person name="Ma J."/>
        </authorList>
    </citation>
    <scope>NUCLEOTIDE SEQUENCE [LARGE SCALE GENOMIC DNA]</scope>
    <source>
        <strain evidence="8">JCM 4147</strain>
    </source>
</reference>
<evidence type="ECO:0000313" key="7">
    <source>
        <dbReference type="EMBL" id="MFC5912479.1"/>
    </source>
</evidence>
<evidence type="ECO:0000313" key="8">
    <source>
        <dbReference type="Proteomes" id="UP001596200"/>
    </source>
</evidence>
<feature type="domain" description="Thioredoxin" evidence="6">
    <location>
        <begin position="47"/>
        <end position="190"/>
    </location>
</feature>
<dbReference type="PANTHER" id="PTHR42852:SF6">
    <property type="entry name" value="THIOL:DISULFIDE INTERCHANGE PROTEIN DSBE"/>
    <property type="match status" value="1"/>
</dbReference>
<comment type="subcellular location">
    <subcellularLocation>
        <location evidence="1">Cell envelope</location>
    </subcellularLocation>
</comment>
<evidence type="ECO:0000256" key="3">
    <source>
        <dbReference type="ARBA" id="ARBA00022968"/>
    </source>
</evidence>